<feature type="transmembrane region" description="Helical" evidence="1">
    <location>
        <begin position="92"/>
        <end position="115"/>
    </location>
</feature>
<dbReference type="Pfam" id="PF04020">
    <property type="entry name" value="Phage_holin_4_2"/>
    <property type="match status" value="1"/>
</dbReference>
<dbReference type="PANTHER" id="PTHR37309">
    <property type="entry name" value="SLR0284 PROTEIN"/>
    <property type="match status" value="1"/>
</dbReference>
<dbReference type="PANTHER" id="PTHR37309:SF1">
    <property type="entry name" value="SLR0284 PROTEIN"/>
    <property type="match status" value="1"/>
</dbReference>
<dbReference type="EMBL" id="JAIHOM010000081">
    <property type="protein sequence ID" value="MCW6037643.1"/>
    <property type="molecule type" value="Genomic_DNA"/>
</dbReference>
<sequence length="124" mass="13167">MGGIIAFLVIALVTAFSLLIVARLPFGVEIESTEKAITAGLVLGLLNGLIRPILAFLTFPITILTLGLFTLILNALMFALAASLISGFRLRFGFWSALLGTVVVSVLNNVFLGFLDSIFPNLVG</sequence>
<name>A0ABT3L807_9CYAN</name>
<proteinExistence type="predicted"/>
<feature type="transmembrane region" description="Helical" evidence="1">
    <location>
        <begin position="63"/>
        <end position="85"/>
    </location>
</feature>
<accession>A0ABT3L807</accession>
<gene>
    <name evidence="2" type="ORF">K4A83_15375</name>
</gene>
<evidence type="ECO:0000313" key="2">
    <source>
        <dbReference type="EMBL" id="MCW6037643.1"/>
    </source>
</evidence>
<evidence type="ECO:0000313" key="3">
    <source>
        <dbReference type="Proteomes" id="UP001526426"/>
    </source>
</evidence>
<dbReference type="InterPro" id="IPR007165">
    <property type="entry name" value="Phage_holin_4_2"/>
</dbReference>
<feature type="transmembrane region" description="Helical" evidence="1">
    <location>
        <begin position="6"/>
        <end position="24"/>
    </location>
</feature>
<organism evidence="2 3">
    <name type="scientific">Spirulina subsalsa FACHB-351</name>
    <dbReference type="NCBI Taxonomy" id="234711"/>
    <lineage>
        <taxon>Bacteria</taxon>
        <taxon>Bacillati</taxon>
        <taxon>Cyanobacteriota</taxon>
        <taxon>Cyanophyceae</taxon>
        <taxon>Spirulinales</taxon>
        <taxon>Spirulinaceae</taxon>
        <taxon>Spirulina</taxon>
    </lineage>
</organism>
<dbReference type="RefSeq" id="WP_265265502.1">
    <property type="nucleotide sequence ID" value="NZ_JAIHOM010000081.1"/>
</dbReference>
<keyword evidence="3" id="KW-1185">Reference proteome</keyword>
<keyword evidence="1" id="KW-0812">Transmembrane</keyword>
<reference evidence="2 3" key="1">
    <citation type="submission" date="2021-08" db="EMBL/GenBank/DDBJ databases">
        <title>Draft genome sequence of Spirulina subsalsa with high tolerance to salinity and hype-accumulation of phycocyanin.</title>
        <authorList>
            <person name="Pei H."/>
            <person name="Jiang L."/>
        </authorList>
    </citation>
    <scope>NUCLEOTIDE SEQUENCE [LARGE SCALE GENOMIC DNA]</scope>
    <source>
        <strain evidence="2 3">FACHB-351</strain>
    </source>
</reference>
<keyword evidence="1" id="KW-0472">Membrane</keyword>
<feature type="transmembrane region" description="Helical" evidence="1">
    <location>
        <begin position="36"/>
        <end position="57"/>
    </location>
</feature>
<keyword evidence="1" id="KW-1133">Transmembrane helix</keyword>
<evidence type="ECO:0000256" key="1">
    <source>
        <dbReference type="SAM" id="Phobius"/>
    </source>
</evidence>
<comment type="caution">
    <text evidence="2">The sequence shown here is derived from an EMBL/GenBank/DDBJ whole genome shotgun (WGS) entry which is preliminary data.</text>
</comment>
<dbReference type="Proteomes" id="UP001526426">
    <property type="component" value="Unassembled WGS sequence"/>
</dbReference>
<protein>
    <submittedName>
        <fullName evidence="2">Phage holin family protein</fullName>
    </submittedName>
</protein>